<accession>A0A963Z114</accession>
<dbReference type="GO" id="GO:0052816">
    <property type="term" value="F:long-chain fatty acyl-CoA hydrolase activity"/>
    <property type="evidence" value="ECO:0007669"/>
    <property type="project" value="TreeGrafter"/>
</dbReference>
<evidence type="ECO:0000313" key="6">
    <source>
        <dbReference type="Proteomes" id="UP000721844"/>
    </source>
</evidence>
<dbReference type="GO" id="GO:0006637">
    <property type="term" value="P:acyl-CoA metabolic process"/>
    <property type="evidence" value="ECO:0007669"/>
    <property type="project" value="TreeGrafter"/>
</dbReference>
<proteinExistence type="inferred from homology"/>
<dbReference type="Pfam" id="PF03061">
    <property type="entry name" value="4HBT"/>
    <property type="match status" value="1"/>
</dbReference>
<dbReference type="RefSeq" id="WP_227307234.1">
    <property type="nucleotide sequence ID" value="NZ_JAESVA010000003.1"/>
</dbReference>
<comment type="caution">
    <text evidence="5">The sequence shown here is derived from an EMBL/GenBank/DDBJ whole genome shotgun (WGS) entry which is preliminary data.</text>
</comment>
<dbReference type="GO" id="GO:0005829">
    <property type="term" value="C:cytosol"/>
    <property type="evidence" value="ECO:0007669"/>
    <property type="project" value="TreeGrafter"/>
</dbReference>
<dbReference type="CDD" id="cd03442">
    <property type="entry name" value="BFIT_BACH"/>
    <property type="match status" value="1"/>
</dbReference>
<dbReference type="InterPro" id="IPR040170">
    <property type="entry name" value="Cytosol_ACT"/>
</dbReference>
<reference evidence="5 6" key="1">
    <citation type="journal article" date="2021" name="Microorganisms">
        <title>Acidisoma silvae sp. nov. and Acidisomacellulosilytica sp. nov., Two Acidophilic Bacteria Isolated from Decaying Wood, Hydrolyzing Cellulose and Producing Poly-3-hydroxybutyrate.</title>
        <authorList>
            <person name="Mieszkin S."/>
            <person name="Pouder E."/>
            <person name="Uroz S."/>
            <person name="Simon-Colin C."/>
            <person name="Alain K."/>
        </authorList>
    </citation>
    <scope>NUCLEOTIDE SEQUENCE [LARGE SCALE GENOMIC DNA]</scope>
    <source>
        <strain evidence="5 6">HW T5.17</strain>
    </source>
</reference>
<dbReference type="PROSITE" id="PS51770">
    <property type="entry name" value="HOTDOG_ACOT"/>
    <property type="match status" value="1"/>
</dbReference>
<dbReference type="GO" id="GO:0009062">
    <property type="term" value="P:fatty acid catabolic process"/>
    <property type="evidence" value="ECO:0007669"/>
    <property type="project" value="TreeGrafter"/>
</dbReference>
<evidence type="ECO:0000313" key="5">
    <source>
        <dbReference type="EMBL" id="MCB8880571.1"/>
    </source>
</evidence>
<dbReference type="PANTHER" id="PTHR11049">
    <property type="entry name" value="ACYL COENZYME A THIOESTER HYDROLASE"/>
    <property type="match status" value="1"/>
</dbReference>
<evidence type="ECO:0000256" key="1">
    <source>
        <dbReference type="ARBA" id="ARBA00010458"/>
    </source>
</evidence>
<organism evidence="5 6">
    <name type="scientific">Acidisoma cellulosilyticum</name>
    <dbReference type="NCBI Taxonomy" id="2802395"/>
    <lineage>
        <taxon>Bacteria</taxon>
        <taxon>Pseudomonadati</taxon>
        <taxon>Pseudomonadota</taxon>
        <taxon>Alphaproteobacteria</taxon>
        <taxon>Acetobacterales</taxon>
        <taxon>Acidocellaceae</taxon>
        <taxon>Acidisoma</taxon>
    </lineage>
</organism>
<dbReference type="EMBL" id="JAESVA010000003">
    <property type="protein sequence ID" value="MCB8880571.1"/>
    <property type="molecule type" value="Genomic_DNA"/>
</dbReference>
<keyword evidence="2 3" id="KW-0378">Hydrolase</keyword>
<evidence type="ECO:0000256" key="2">
    <source>
        <dbReference type="ARBA" id="ARBA00022801"/>
    </source>
</evidence>
<comment type="similarity">
    <text evidence="1">Belongs to the acyl coenzyme A hydrolase family.</text>
</comment>
<dbReference type="SUPFAM" id="SSF54637">
    <property type="entry name" value="Thioesterase/thiol ester dehydrase-isomerase"/>
    <property type="match status" value="1"/>
</dbReference>
<dbReference type="Gene3D" id="3.10.129.10">
    <property type="entry name" value="Hotdog Thioesterase"/>
    <property type="match status" value="1"/>
</dbReference>
<dbReference type="InterPro" id="IPR006683">
    <property type="entry name" value="Thioestr_dom"/>
</dbReference>
<dbReference type="PANTHER" id="PTHR11049:SF5">
    <property type="entry name" value="ACYL-COA THIOESTER HYDROLASE YCIA"/>
    <property type="match status" value="1"/>
</dbReference>
<gene>
    <name evidence="5" type="ORF">ACELLULO517_10030</name>
</gene>
<dbReference type="Proteomes" id="UP000721844">
    <property type="component" value="Unassembled WGS sequence"/>
</dbReference>
<keyword evidence="6" id="KW-1185">Reference proteome</keyword>
<name>A0A963Z114_9PROT</name>
<dbReference type="AlphaFoldDB" id="A0A963Z114"/>
<protein>
    <submittedName>
        <fullName evidence="5">Acyl-CoA thioesterase</fullName>
    </submittedName>
</protein>
<sequence length="129" mass="13945">MTSLAIREPLIRVIAMPADTNPAGDIFGGWLLAQMDLAAGNLAHRIAKGRCVTVALDGMAFLAPVHVGDEVSFYADLLSMGRTSMKISVEAERRTRYQAETVPVTKAVFTFVAIDEDRKPRPIKEGDGG</sequence>
<evidence type="ECO:0000256" key="3">
    <source>
        <dbReference type="PROSITE-ProRule" id="PRU01106"/>
    </source>
</evidence>
<feature type="domain" description="HotDog ACOT-type" evidence="4">
    <location>
        <begin position="5"/>
        <end position="117"/>
    </location>
</feature>
<dbReference type="InterPro" id="IPR029069">
    <property type="entry name" value="HotDog_dom_sf"/>
</dbReference>
<evidence type="ECO:0000259" key="4">
    <source>
        <dbReference type="PROSITE" id="PS51770"/>
    </source>
</evidence>
<dbReference type="InterPro" id="IPR033120">
    <property type="entry name" value="HOTDOG_ACOT"/>
</dbReference>